<dbReference type="AlphaFoldDB" id="A0AAV6KL50"/>
<dbReference type="Gene3D" id="3.60.10.10">
    <property type="entry name" value="Endonuclease/exonuclease/phosphatase"/>
    <property type="match status" value="1"/>
</dbReference>
<name>A0AAV6KL50_9ERIC</name>
<reference evidence="1" key="1">
    <citation type="submission" date="2020-08" db="EMBL/GenBank/DDBJ databases">
        <title>Plant Genome Project.</title>
        <authorList>
            <person name="Zhang R.-G."/>
        </authorList>
    </citation>
    <scope>NUCLEOTIDE SEQUENCE</scope>
    <source>
        <strain evidence="1">WSP0</strain>
        <tissue evidence="1">Leaf</tissue>
    </source>
</reference>
<gene>
    <name evidence="1" type="ORF">RHGRI_011260</name>
</gene>
<keyword evidence="2" id="KW-1185">Reference proteome</keyword>
<dbReference type="PANTHER" id="PTHR33710:SF71">
    <property type="entry name" value="ENDONUCLEASE_EXONUCLEASE_PHOSPHATASE DOMAIN-CONTAINING PROTEIN"/>
    <property type="match status" value="1"/>
</dbReference>
<proteinExistence type="predicted"/>
<accession>A0AAV6KL50</accession>
<organism evidence="1 2">
    <name type="scientific">Rhododendron griersonianum</name>
    <dbReference type="NCBI Taxonomy" id="479676"/>
    <lineage>
        <taxon>Eukaryota</taxon>
        <taxon>Viridiplantae</taxon>
        <taxon>Streptophyta</taxon>
        <taxon>Embryophyta</taxon>
        <taxon>Tracheophyta</taxon>
        <taxon>Spermatophyta</taxon>
        <taxon>Magnoliopsida</taxon>
        <taxon>eudicotyledons</taxon>
        <taxon>Gunneridae</taxon>
        <taxon>Pentapetalae</taxon>
        <taxon>asterids</taxon>
        <taxon>Ericales</taxon>
        <taxon>Ericaceae</taxon>
        <taxon>Ericoideae</taxon>
        <taxon>Rhodoreae</taxon>
        <taxon>Rhododendron</taxon>
    </lineage>
</organism>
<comment type="caution">
    <text evidence="1">The sequence shown here is derived from an EMBL/GenBank/DDBJ whole genome shotgun (WGS) entry which is preliminary data.</text>
</comment>
<evidence type="ECO:0000313" key="2">
    <source>
        <dbReference type="Proteomes" id="UP000823749"/>
    </source>
</evidence>
<protein>
    <submittedName>
        <fullName evidence="1">Uncharacterized protein</fullName>
    </submittedName>
</protein>
<dbReference type="PANTHER" id="PTHR33710">
    <property type="entry name" value="BNAC02G09200D PROTEIN"/>
    <property type="match status" value="1"/>
</dbReference>
<sequence>MELDVELANKNFMHVIITDNSIPSCWAATFVSGCPTRSGRSLVWENLMNIARSERLPWLCMGDFNQVLRVEDKLGGMVPSQNSLSSFHEMISECGLVDLEFKGPKFTWRNNRSTENFIMERIDMAFANAMWREIHDQAMVFVEAAIGSDHNPLILNTSVPLNKVGKPFRFESFWVTEEECKEVISGAWNQGYEEELMPLVCKKLKRCKEGLKEWNRKRFGVLRLKIAITKDKLIEVQKRLENGFNPDMVAMEKQLINQLEDLWQKDAMYWHQRSRIKWLQMGDKNSRFFPSLYHPAETTKPNYETERQRGNMEE</sequence>
<evidence type="ECO:0000313" key="1">
    <source>
        <dbReference type="EMBL" id="KAG5553330.1"/>
    </source>
</evidence>
<dbReference type="SUPFAM" id="SSF56219">
    <property type="entry name" value="DNase I-like"/>
    <property type="match status" value="1"/>
</dbReference>
<dbReference type="EMBL" id="JACTNZ010000004">
    <property type="protein sequence ID" value="KAG5553330.1"/>
    <property type="molecule type" value="Genomic_DNA"/>
</dbReference>
<dbReference type="Proteomes" id="UP000823749">
    <property type="component" value="Chromosome 4"/>
</dbReference>
<dbReference type="InterPro" id="IPR036691">
    <property type="entry name" value="Endo/exonu/phosph_ase_sf"/>
</dbReference>